<sequence length="300" mass="33702">MMASSIKTVSWGGNDGEIFEKRLIKKISLHTSTCVNQIGINKDKHGSGGVDRGEIILAPDEHINKVNIRSSVGIDFAEFTTNKARTISGGAPEGSNHILENMRVIAIGGRSSLRLDKLDIMYIDKYEESTIEERNVEFILSYTLPFKNIYMFEKTREQVAEIYRKMTKIMLERQYSASIEGEYYEKVIASTKLEVKDVKLETVKNELEKDLITGSPTVRIVPKDHVGIEVISGTIMKGADGNFWVSPIDSLSYSAIQINDAGSILNHYDLTGTLHTQIPSLALHKTTKNNYIYYSEQNNE</sequence>
<evidence type="ECO:0000313" key="3">
    <source>
        <dbReference type="Proteomes" id="UP001168167"/>
    </source>
</evidence>
<evidence type="ECO:0000259" key="1">
    <source>
        <dbReference type="Pfam" id="PF01419"/>
    </source>
</evidence>
<dbReference type="InterPro" id="IPR001229">
    <property type="entry name" value="Jacalin-like_lectin_dom"/>
</dbReference>
<dbReference type="SUPFAM" id="SSF51101">
    <property type="entry name" value="Mannose-binding lectins"/>
    <property type="match status" value="1"/>
</dbReference>
<dbReference type="InterPro" id="IPR036404">
    <property type="entry name" value="Jacalin-like_lectin_dom_sf"/>
</dbReference>
<evidence type="ECO:0000313" key="2">
    <source>
        <dbReference type="EMBL" id="MDM5147519.1"/>
    </source>
</evidence>
<keyword evidence="3" id="KW-1185">Reference proteome</keyword>
<accession>A0ABT7QLE6</accession>
<dbReference type="Pfam" id="PF01419">
    <property type="entry name" value="Jacalin"/>
    <property type="match status" value="1"/>
</dbReference>
<organism evidence="2 3">
    <name type="scientific">Candidatus Doriopsillibacter californiensis</name>
    <dbReference type="NCBI Taxonomy" id="2970740"/>
    <lineage>
        <taxon>Bacteria</taxon>
        <taxon>Pseudomonadati</taxon>
        <taxon>Pseudomonadota</taxon>
        <taxon>Gammaproteobacteria</taxon>
        <taxon>Candidatus Tethybacterales</taxon>
        <taxon>Candidatus Persebacteraceae</taxon>
        <taxon>Candidatus Doriopsillibacter</taxon>
    </lineage>
</organism>
<reference evidence="2" key="1">
    <citation type="submission" date="2022-08" db="EMBL/GenBank/DDBJ databases">
        <authorList>
            <person name="Dzunkova M."/>
            <person name="La Clair J."/>
            <person name="Tyml T."/>
            <person name="Doud D."/>
            <person name="Schulz F."/>
            <person name="Piquer S."/>
            <person name="Porcel Sanchis D."/>
            <person name="Osborn A."/>
            <person name="Robinson D."/>
            <person name="Louie K.B."/>
            <person name="Bowen B.P."/>
            <person name="Bowers R."/>
            <person name="Lee J."/>
            <person name="Arnau Llombart V."/>
            <person name="Diaz Villanueva W."/>
            <person name="Gosliner T."/>
            <person name="Northen T."/>
            <person name="Cheng J.-F."/>
            <person name="Burkart M.D."/>
            <person name="Woyke T."/>
        </authorList>
    </citation>
    <scope>NUCLEOTIDE SEQUENCE</scope>
    <source>
        <strain evidence="2">Df01</strain>
    </source>
</reference>
<dbReference type="EMBL" id="JANQAO010000002">
    <property type="protein sequence ID" value="MDM5147519.1"/>
    <property type="molecule type" value="Genomic_DNA"/>
</dbReference>
<comment type="caution">
    <text evidence="2">The sequence shown here is derived from an EMBL/GenBank/DDBJ whole genome shotgun (WGS) entry which is preliminary data.</text>
</comment>
<proteinExistence type="predicted"/>
<reference evidence="2" key="2">
    <citation type="journal article" date="2023" name="Microbiome">
        <title>Synthase-selected sorting approach identifies a beta-lactone synthase in a nudibranch symbiotic bacterium.</title>
        <authorList>
            <person name="Dzunkova M."/>
            <person name="La Clair J.J."/>
            <person name="Tyml T."/>
            <person name="Doud D."/>
            <person name="Schulz F."/>
            <person name="Piquer-Esteban S."/>
            <person name="Porcel Sanchis D."/>
            <person name="Osborn A."/>
            <person name="Robinson D."/>
            <person name="Louie K.B."/>
            <person name="Bowen B.P."/>
            <person name="Bowers R.M."/>
            <person name="Lee J."/>
            <person name="Arnau V."/>
            <person name="Diaz-Villanueva W."/>
            <person name="Stepanauskas R."/>
            <person name="Gosliner T."/>
            <person name="Date S.V."/>
            <person name="Northen T.R."/>
            <person name="Cheng J.F."/>
            <person name="Burkart M.D."/>
            <person name="Woyke T."/>
        </authorList>
    </citation>
    <scope>NUCLEOTIDE SEQUENCE</scope>
    <source>
        <strain evidence="2">Df01</strain>
    </source>
</reference>
<gene>
    <name evidence="2" type="ORF">NQX30_03930</name>
</gene>
<feature type="domain" description="Jacalin-type lectin" evidence="1">
    <location>
        <begin position="10"/>
        <end position="120"/>
    </location>
</feature>
<name>A0ABT7QLE6_9GAMM</name>
<protein>
    <recommendedName>
        <fullName evidence="1">Jacalin-type lectin domain-containing protein</fullName>
    </recommendedName>
</protein>
<dbReference type="Gene3D" id="2.100.10.30">
    <property type="entry name" value="Jacalin-like lectin domain"/>
    <property type="match status" value="1"/>
</dbReference>
<dbReference type="Proteomes" id="UP001168167">
    <property type="component" value="Unassembled WGS sequence"/>
</dbReference>